<evidence type="ECO:0000313" key="4">
    <source>
        <dbReference type="EMBL" id="AWT27091.1"/>
    </source>
</evidence>
<feature type="compositionally biased region" description="Low complexity" evidence="2">
    <location>
        <begin position="55"/>
        <end position="72"/>
    </location>
</feature>
<keyword evidence="1" id="KW-0378">Hydrolase</keyword>
<accession>A0A2Z3YTR3</accession>
<keyword evidence="3" id="KW-0812">Transmembrane</keyword>
<feature type="region of interest" description="Disordered" evidence="2">
    <location>
        <begin position="55"/>
        <end position="111"/>
    </location>
</feature>
<feature type="region of interest" description="Disordered" evidence="2">
    <location>
        <begin position="1"/>
        <end position="22"/>
    </location>
</feature>
<dbReference type="InterPro" id="IPR005754">
    <property type="entry name" value="Sortase"/>
</dbReference>
<dbReference type="InterPro" id="IPR042001">
    <property type="entry name" value="Sortase_F"/>
</dbReference>
<evidence type="ECO:0008006" key="6">
    <source>
        <dbReference type="Google" id="ProtNLM"/>
    </source>
</evidence>
<organism evidence="4 5">
    <name type="scientific">Corynebacterium provencense</name>
    <dbReference type="NCBI Taxonomy" id="1737425"/>
    <lineage>
        <taxon>Bacteria</taxon>
        <taxon>Bacillati</taxon>
        <taxon>Actinomycetota</taxon>
        <taxon>Actinomycetes</taxon>
        <taxon>Mycobacteriales</taxon>
        <taxon>Corynebacteriaceae</taxon>
        <taxon>Corynebacterium</taxon>
    </lineage>
</organism>
<dbReference type="GO" id="GO:0016787">
    <property type="term" value="F:hydrolase activity"/>
    <property type="evidence" value="ECO:0007669"/>
    <property type="project" value="UniProtKB-KW"/>
</dbReference>
<dbReference type="OrthoDB" id="525039at2"/>
<reference evidence="5" key="1">
    <citation type="submission" date="2017-11" db="EMBL/GenBank/DDBJ databases">
        <title>Otitis media/interna in a cat caused by the recently described species Corynebacterium provencense.</title>
        <authorList>
            <person name="Kittl S."/>
            <person name="Brodard I."/>
            <person name="Rychener L."/>
            <person name="Jores J."/>
            <person name="Roosje P."/>
            <person name="Gobeli Brawand S."/>
        </authorList>
    </citation>
    <scope>NUCLEOTIDE SEQUENCE [LARGE SCALE GENOMIC DNA]</scope>
    <source>
        <strain evidence="5">17KM38</strain>
    </source>
</reference>
<dbReference type="KEGG" id="cpre:Csp1_23410"/>
<sequence>MNSAEDSNTLDTTNENAPTGGNVSRKPIYAFIAAIVVIIGLVVGGVALNSRGDDNGSSQLANSSNGSSVAVVDGQGENGAEGDEPFVDAVPYVDSSGSQEQEIQPAPGEFNGISGMSISINGKEASVDPIQLTDTGTLIPPVDVSKVGWYSASAVPGDEGNTGSSVITGHINYSNQGTGYADNFVHLKEGDEFTIKVNGEDRKFRISTAPYRLPKGSEFPSVVNDTTGENKVVMITCGGEFVGGSLGYADNIITVAERAD</sequence>
<keyword evidence="3" id="KW-0472">Membrane</keyword>
<dbReference type="Proteomes" id="UP000247696">
    <property type="component" value="Chromosome"/>
</dbReference>
<feature type="transmembrane region" description="Helical" evidence="3">
    <location>
        <begin position="28"/>
        <end position="48"/>
    </location>
</feature>
<dbReference type="Pfam" id="PF04203">
    <property type="entry name" value="Sortase"/>
    <property type="match status" value="1"/>
</dbReference>
<proteinExistence type="predicted"/>
<keyword evidence="3" id="KW-1133">Transmembrane helix</keyword>
<evidence type="ECO:0000313" key="5">
    <source>
        <dbReference type="Proteomes" id="UP000247696"/>
    </source>
</evidence>
<dbReference type="AlphaFoldDB" id="A0A2Z3YTR3"/>
<gene>
    <name evidence="4" type="ORF">Csp1_23410</name>
</gene>
<keyword evidence="5" id="KW-1185">Reference proteome</keyword>
<name>A0A2Z3YTR3_9CORY</name>
<evidence type="ECO:0000256" key="3">
    <source>
        <dbReference type="SAM" id="Phobius"/>
    </source>
</evidence>
<dbReference type="Gene3D" id="2.40.260.10">
    <property type="entry name" value="Sortase"/>
    <property type="match status" value="1"/>
</dbReference>
<evidence type="ECO:0000256" key="2">
    <source>
        <dbReference type="SAM" id="MobiDB-lite"/>
    </source>
</evidence>
<dbReference type="EMBL" id="CP024988">
    <property type="protein sequence ID" value="AWT27091.1"/>
    <property type="molecule type" value="Genomic_DNA"/>
</dbReference>
<protein>
    <recommendedName>
        <fullName evidence="6">Sortase family protein</fullName>
    </recommendedName>
</protein>
<dbReference type="InterPro" id="IPR023365">
    <property type="entry name" value="Sortase_dom-sf"/>
</dbReference>
<evidence type="ECO:0000256" key="1">
    <source>
        <dbReference type="ARBA" id="ARBA00022801"/>
    </source>
</evidence>
<dbReference type="CDD" id="cd05829">
    <property type="entry name" value="Sortase_F"/>
    <property type="match status" value="1"/>
</dbReference>
<dbReference type="SUPFAM" id="SSF63817">
    <property type="entry name" value="Sortase"/>
    <property type="match status" value="1"/>
</dbReference>
<dbReference type="RefSeq" id="WP_110482134.1">
    <property type="nucleotide sequence ID" value="NZ_CP024988.1"/>
</dbReference>